<evidence type="ECO:0000313" key="2">
    <source>
        <dbReference type="Proteomes" id="UP000822688"/>
    </source>
</evidence>
<keyword evidence="2" id="KW-1185">Reference proteome</keyword>
<proteinExistence type="predicted"/>
<gene>
    <name evidence="1" type="ORF">KC19_11G127000</name>
</gene>
<accession>A0A8T0GEF5</accession>
<organism evidence="1 2">
    <name type="scientific">Ceratodon purpureus</name>
    <name type="common">Fire moss</name>
    <name type="synonym">Dicranum purpureum</name>
    <dbReference type="NCBI Taxonomy" id="3225"/>
    <lineage>
        <taxon>Eukaryota</taxon>
        <taxon>Viridiplantae</taxon>
        <taxon>Streptophyta</taxon>
        <taxon>Embryophyta</taxon>
        <taxon>Bryophyta</taxon>
        <taxon>Bryophytina</taxon>
        <taxon>Bryopsida</taxon>
        <taxon>Dicranidae</taxon>
        <taxon>Pseudoditrichales</taxon>
        <taxon>Ditrichaceae</taxon>
        <taxon>Ceratodon</taxon>
    </lineage>
</organism>
<dbReference type="EMBL" id="CM026432">
    <property type="protein sequence ID" value="KAG0557403.1"/>
    <property type="molecule type" value="Genomic_DNA"/>
</dbReference>
<sequence length="287" mass="31588">MAGVPSYAHFRASGLQKVSAIGAIRPSSQTRRFSEDRDFVFDESVHKFSTRSSLNLDVASVGTSQRHGLSLVLRRSTESKFSATRTAANRHQNHADVVTCRASSHVDKYGQCKCIEDAVISIMKDTIQHCLHKENDMMRGKVLDQMGKGLAALCRVSVGVAAESSIAPIPIKSMVPELSTIRDEDLEQIRRMLHLTSLPFSSTEDEDFKRLMKMLQKTGDGKDGSKRTLTESELSQITERLGSDMVQCVGPVVMCFSELPLWAKHRAMLLPAEVAGKVALSLLTGPK</sequence>
<comment type="caution">
    <text evidence="1">The sequence shown here is derived from an EMBL/GenBank/DDBJ whole genome shotgun (WGS) entry which is preliminary data.</text>
</comment>
<dbReference type="AlphaFoldDB" id="A0A8T0GEF5"/>
<protein>
    <submittedName>
        <fullName evidence="1">Uncharacterized protein</fullName>
    </submittedName>
</protein>
<dbReference type="Proteomes" id="UP000822688">
    <property type="component" value="Chromosome 11"/>
</dbReference>
<reference evidence="1 2" key="1">
    <citation type="submission" date="2020-06" db="EMBL/GenBank/DDBJ databases">
        <title>WGS assembly of Ceratodon purpureus strain R40.</title>
        <authorList>
            <person name="Carey S.B."/>
            <person name="Jenkins J."/>
            <person name="Shu S."/>
            <person name="Lovell J.T."/>
            <person name="Sreedasyam A."/>
            <person name="Maumus F."/>
            <person name="Tiley G.P."/>
            <person name="Fernandez-Pozo N."/>
            <person name="Barry K."/>
            <person name="Chen C."/>
            <person name="Wang M."/>
            <person name="Lipzen A."/>
            <person name="Daum C."/>
            <person name="Saski C.A."/>
            <person name="Payton A.C."/>
            <person name="Mcbreen J.C."/>
            <person name="Conrad R.E."/>
            <person name="Kollar L.M."/>
            <person name="Olsson S."/>
            <person name="Huttunen S."/>
            <person name="Landis J.B."/>
            <person name="Wickett N.J."/>
            <person name="Johnson M.G."/>
            <person name="Rensing S.A."/>
            <person name="Grimwood J."/>
            <person name="Schmutz J."/>
            <person name="Mcdaniel S.F."/>
        </authorList>
    </citation>
    <scope>NUCLEOTIDE SEQUENCE [LARGE SCALE GENOMIC DNA]</scope>
    <source>
        <strain evidence="1 2">R40</strain>
    </source>
</reference>
<evidence type="ECO:0000313" key="1">
    <source>
        <dbReference type="EMBL" id="KAG0557403.1"/>
    </source>
</evidence>
<name>A0A8T0GEF5_CERPU</name>